<sequence length="46" mass="5191">MVYGFIFGGKICAEIYKRQVNTCRRSTEVATFSVCLHEVCACGRSR</sequence>
<proteinExistence type="predicted"/>
<protein>
    <submittedName>
        <fullName evidence="1">Uncharacterized protein</fullName>
    </submittedName>
</protein>
<keyword evidence="2" id="KW-1185">Reference proteome</keyword>
<dbReference type="AlphaFoldDB" id="R7QCV0"/>
<name>R7QCV0_CHOCR</name>
<dbReference type="GeneID" id="17323123"/>
<organism evidence="1 2">
    <name type="scientific">Chondrus crispus</name>
    <name type="common">Carrageen Irish moss</name>
    <name type="synonym">Polymorpha crispa</name>
    <dbReference type="NCBI Taxonomy" id="2769"/>
    <lineage>
        <taxon>Eukaryota</taxon>
        <taxon>Rhodophyta</taxon>
        <taxon>Florideophyceae</taxon>
        <taxon>Rhodymeniophycidae</taxon>
        <taxon>Gigartinales</taxon>
        <taxon>Gigartinaceae</taxon>
        <taxon>Chondrus</taxon>
    </lineage>
</organism>
<reference evidence="2" key="1">
    <citation type="journal article" date="2013" name="Proc. Natl. Acad. Sci. U.S.A.">
        <title>Genome structure and metabolic features in the red seaweed Chondrus crispus shed light on evolution of the Archaeplastida.</title>
        <authorList>
            <person name="Collen J."/>
            <person name="Porcel B."/>
            <person name="Carre W."/>
            <person name="Ball S.G."/>
            <person name="Chaparro C."/>
            <person name="Tonon T."/>
            <person name="Barbeyron T."/>
            <person name="Michel G."/>
            <person name="Noel B."/>
            <person name="Valentin K."/>
            <person name="Elias M."/>
            <person name="Artiguenave F."/>
            <person name="Arun A."/>
            <person name="Aury J.M."/>
            <person name="Barbosa-Neto J.F."/>
            <person name="Bothwell J.H."/>
            <person name="Bouget F.Y."/>
            <person name="Brillet L."/>
            <person name="Cabello-Hurtado F."/>
            <person name="Capella-Gutierrez S."/>
            <person name="Charrier B."/>
            <person name="Cladiere L."/>
            <person name="Cock J.M."/>
            <person name="Coelho S.M."/>
            <person name="Colleoni C."/>
            <person name="Czjzek M."/>
            <person name="Da Silva C."/>
            <person name="Delage L."/>
            <person name="Denoeud F."/>
            <person name="Deschamps P."/>
            <person name="Dittami S.M."/>
            <person name="Gabaldon T."/>
            <person name="Gachon C.M."/>
            <person name="Groisillier A."/>
            <person name="Herve C."/>
            <person name="Jabbari K."/>
            <person name="Katinka M."/>
            <person name="Kloareg B."/>
            <person name="Kowalczyk N."/>
            <person name="Labadie K."/>
            <person name="Leblanc C."/>
            <person name="Lopez P.J."/>
            <person name="McLachlan D.H."/>
            <person name="Meslet-Cladiere L."/>
            <person name="Moustafa A."/>
            <person name="Nehr Z."/>
            <person name="Nyvall Collen P."/>
            <person name="Panaud O."/>
            <person name="Partensky F."/>
            <person name="Poulain J."/>
            <person name="Rensing S.A."/>
            <person name="Rousvoal S."/>
            <person name="Samson G."/>
            <person name="Symeonidi A."/>
            <person name="Weissenbach J."/>
            <person name="Zambounis A."/>
            <person name="Wincker P."/>
            <person name="Boyen C."/>
        </authorList>
    </citation>
    <scope>NUCLEOTIDE SEQUENCE [LARGE SCALE GENOMIC DNA]</scope>
    <source>
        <strain evidence="2">cv. Stackhouse</strain>
    </source>
</reference>
<evidence type="ECO:0000313" key="2">
    <source>
        <dbReference type="Proteomes" id="UP000012073"/>
    </source>
</evidence>
<accession>R7QCV0</accession>
<gene>
    <name evidence="1" type="ORF">CHC_T00004110001</name>
</gene>
<dbReference type="Gramene" id="CDF35588">
    <property type="protein sequence ID" value="CDF35588"/>
    <property type="gene ID" value="CHC_T00004110001"/>
</dbReference>
<dbReference type="Proteomes" id="UP000012073">
    <property type="component" value="Unassembled WGS sequence"/>
</dbReference>
<dbReference type="RefSeq" id="XP_005715407.1">
    <property type="nucleotide sequence ID" value="XM_005715350.1"/>
</dbReference>
<dbReference type="KEGG" id="ccp:CHC_T00004110001"/>
<dbReference type="EMBL" id="HG001736">
    <property type="protein sequence ID" value="CDF35588.1"/>
    <property type="molecule type" value="Genomic_DNA"/>
</dbReference>
<evidence type="ECO:0000313" key="1">
    <source>
        <dbReference type="EMBL" id="CDF35588.1"/>
    </source>
</evidence>